<organism evidence="5">
    <name type="scientific">uncultured Rubrobacteraceae bacterium</name>
    <dbReference type="NCBI Taxonomy" id="349277"/>
    <lineage>
        <taxon>Bacteria</taxon>
        <taxon>Bacillati</taxon>
        <taxon>Actinomycetota</taxon>
        <taxon>Rubrobacteria</taxon>
        <taxon>Rubrobacterales</taxon>
        <taxon>Rubrobacteraceae</taxon>
        <taxon>environmental samples</taxon>
    </lineage>
</organism>
<dbReference type="SUPFAM" id="SSF55718">
    <property type="entry name" value="SCP-like"/>
    <property type="match status" value="1"/>
</dbReference>
<proteinExistence type="predicted"/>
<dbReference type="Gene3D" id="3.30.1050.10">
    <property type="entry name" value="SCP2 sterol-binding domain"/>
    <property type="match status" value="1"/>
</dbReference>
<evidence type="ECO:0000256" key="1">
    <source>
        <dbReference type="ARBA" id="ARBA00023015"/>
    </source>
</evidence>
<protein>
    <submittedName>
        <fullName evidence="5">Transcriptional regulator, HxlR family</fullName>
    </submittedName>
</protein>
<evidence type="ECO:0000313" key="5">
    <source>
        <dbReference type="EMBL" id="CAA9417149.1"/>
    </source>
</evidence>
<dbReference type="Gene3D" id="1.10.10.10">
    <property type="entry name" value="Winged helix-like DNA-binding domain superfamily/Winged helix DNA-binding domain"/>
    <property type="match status" value="1"/>
</dbReference>
<dbReference type="GO" id="GO:0003677">
    <property type="term" value="F:DNA binding"/>
    <property type="evidence" value="ECO:0007669"/>
    <property type="project" value="UniProtKB-KW"/>
</dbReference>
<dbReference type="EMBL" id="CADCVA010000161">
    <property type="protein sequence ID" value="CAA9417149.1"/>
    <property type="molecule type" value="Genomic_DNA"/>
</dbReference>
<dbReference type="Pfam" id="PF01638">
    <property type="entry name" value="HxlR"/>
    <property type="match status" value="1"/>
</dbReference>
<dbReference type="PROSITE" id="PS51118">
    <property type="entry name" value="HTH_HXLR"/>
    <property type="match status" value="1"/>
</dbReference>
<dbReference type="InterPro" id="IPR003033">
    <property type="entry name" value="SCP2_sterol-bd_dom"/>
</dbReference>
<keyword evidence="3" id="KW-0804">Transcription</keyword>
<dbReference type="PANTHER" id="PTHR33204:SF18">
    <property type="entry name" value="TRANSCRIPTIONAL REGULATORY PROTEIN"/>
    <property type="match status" value="1"/>
</dbReference>
<keyword evidence="1" id="KW-0805">Transcription regulation</keyword>
<dbReference type="InterPro" id="IPR036388">
    <property type="entry name" value="WH-like_DNA-bd_sf"/>
</dbReference>
<evidence type="ECO:0000259" key="4">
    <source>
        <dbReference type="PROSITE" id="PS51118"/>
    </source>
</evidence>
<accession>A0A6J4PMQ4</accession>
<name>A0A6J4PMQ4_9ACTN</name>
<reference evidence="5" key="1">
    <citation type="submission" date="2020-02" db="EMBL/GenBank/DDBJ databases">
        <authorList>
            <person name="Meier V. D."/>
        </authorList>
    </citation>
    <scope>NUCLEOTIDE SEQUENCE</scope>
    <source>
        <strain evidence="5">AVDCRST_MAG82</strain>
    </source>
</reference>
<dbReference type="SUPFAM" id="SSF46785">
    <property type="entry name" value="Winged helix' DNA-binding domain"/>
    <property type="match status" value="1"/>
</dbReference>
<evidence type="ECO:0000256" key="2">
    <source>
        <dbReference type="ARBA" id="ARBA00023125"/>
    </source>
</evidence>
<dbReference type="InterPro" id="IPR036390">
    <property type="entry name" value="WH_DNA-bd_sf"/>
</dbReference>
<dbReference type="InterPro" id="IPR036527">
    <property type="entry name" value="SCP2_sterol-bd_dom_sf"/>
</dbReference>
<sequence>MGEKRSYGQHCTVARALDVVGGRWTLLLVRELSTGPKRFKDLLGGLPGIGTNLLAGRLKALEGEGIVRRATLPPPAGSSVYELTGLGRSLEPVLVALSRWGASFMEAPREGENLRAGWAAVAMRSALGAGATRSGTYELRIDGEAFHLRVWDGGEVEARQGSAPETDLVLTGDAGTFLAVAAGRMDPDEAVTSGALRIEGEREKDREALLAHYRRPVVPTAD</sequence>
<dbReference type="InterPro" id="IPR002577">
    <property type="entry name" value="HTH_HxlR"/>
</dbReference>
<evidence type="ECO:0000256" key="3">
    <source>
        <dbReference type="ARBA" id="ARBA00023163"/>
    </source>
</evidence>
<gene>
    <name evidence="5" type="ORF">AVDCRST_MAG82-1185</name>
</gene>
<dbReference type="Pfam" id="PF02036">
    <property type="entry name" value="SCP2"/>
    <property type="match status" value="1"/>
</dbReference>
<keyword evidence="2" id="KW-0238">DNA-binding</keyword>
<feature type="domain" description="HTH hxlR-type" evidence="4">
    <location>
        <begin position="11"/>
        <end position="109"/>
    </location>
</feature>
<dbReference type="AlphaFoldDB" id="A0A6J4PMQ4"/>
<dbReference type="PANTHER" id="PTHR33204">
    <property type="entry name" value="TRANSCRIPTIONAL REGULATOR, MARR FAMILY"/>
    <property type="match status" value="1"/>
</dbReference>